<dbReference type="EMBL" id="WDPD01000003">
    <property type="protein sequence ID" value="KAB7461690.1"/>
    <property type="molecule type" value="Genomic_DNA"/>
</dbReference>
<dbReference type="AlphaFoldDB" id="A0A7J5TIM6"/>
<evidence type="ECO:0000313" key="1">
    <source>
        <dbReference type="EMBL" id="KAB7461690.1"/>
    </source>
</evidence>
<name>A0A7J5TIM6_9BIFI</name>
<comment type="caution">
    <text evidence="1">The sequence shown here is derived from an EMBL/GenBank/DDBJ whole genome shotgun (WGS) entry which is preliminary data.</text>
</comment>
<evidence type="ECO:0000313" key="2">
    <source>
        <dbReference type="Proteomes" id="UP000429211"/>
    </source>
</evidence>
<reference evidence="1 2" key="1">
    <citation type="journal article" date="2019" name="Nat. Med.">
        <title>A library of human gut bacterial isolates paired with longitudinal multiomics data enables mechanistic microbiome research.</title>
        <authorList>
            <person name="Poyet M."/>
            <person name="Groussin M."/>
            <person name="Gibbons S.M."/>
            <person name="Avila-Pacheco J."/>
            <person name="Jiang X."/>
            <person name="Kearney S.M."/>
            <person name="Perrotta A.R."/>
            <person name="Berdy B."/>
            <person name="Zhao S."/>
            <person name="Lieberman T.D."/>
            <person name="Swanson P.K."/>
            <person name="Smith M."/>
            <person name="Roesemann S."/>
            <person name="Alexander J.E."/>
            <person name="Rich S.A."/>
            <person name="Livny J."/>
            <person name="Vlamakis H."/>
            <person name="Clish C."/>
            <person name="Bullock K."/>
            <person name="Deik A."/>
            <person name="Scott J."/>
            <person name="Pierce K.A."/>
            <person name="Xavier R.J."/>
            <person name="Alm E.J."/>
        </authorList>
    </citation>
    <scope>NUCLEOTIDE SEQUENCE [LARGE SCALE GENOMIC DNA]</scope>
    <source>
        <strain evidence="1 2">BIOML-A2</strain>
    </source>
</reference>
<proteinExistence type="predicted"/>
<dbReference type="Proteomes" id="UP000429211">
    <property type="component" value="Unassembled WGS sequence"/>
</dbReference>
<organism evidence="1 2">
    <name type="scientific">Bifidobacterium dentium</name>
    <dbReference type="NCBI Taxonomy" id="1689"/>
    <lineage>
        <taxon>Bacteria</taxon>
        <taxon>Bacillati</taxon>
        <taxon>Actinomycetota</taxon>
        <taxon>Actinomycetes</taxon>
        <taxon>Bifidobacteriales</taxon>
        <taxon>Bifidobacteriaceae</taxon>
        <taxon>Bifidobacterium</taxon>
    </lineage>
</organism>
<sequence length="66" mass="7275">MAEGSMTSVIRTMTEVGGWVWPSRIPFVLKSADASHLRLAQCADFQCDYGMATGKQRVLKRLTTLG</sequence>
<accession>A0A7J5TIM6</accession>
<gene>
    <name evidence="1" type="ORF">GBB04_04340</name>
</gene>
<protein>
    <submittedName>
        <fullName evidence="1">Chitinase</fullName>
    </submittedName>
</protein>